<dbReference type="InterPro" id="IPR013216">
    <property type="entry name" value="Methyltransf_11"/>
</dbReference>
<organism evidence="2 3">
    <name type="scientific">Bailinhaonella thermotolerans</name>
    <dbReference type="NCBI Taxonomy" id="1070861"/>
    <lineage>
        <taxon>Bacteria</taxon>
        <taxon>Bacillati</taxon>
        <taxon>Actinomycetota</taxon>
        <taxon>Actinomycetes</taxon>
        <taxon>Streptosporangiales</taxon>
        <taxon>Streptosporangiaceae</taxon>
        <taxon>Bailinhaonella</taxon>
    </lineage>
</organism>
<gene>
    <name evidence="2" type="ORF">D5H75_10810</name>
</gene>
<keyword evidence="2" id="KW-0808">Transferase</keyword>
<evidence type="ECO:0000313" key="3">
    <source>
        <dbReference type="Proteomes" id="UP000265768"/>
    </source>
</evidence>
<evidence type="ECO:0000313" key="2">
    <source>
        <dbReference type="EMBL" id="RJL33294.1"/>
    </source>
</evidence>
<dbReference type="GO" id="GO:0008757">
    <property type="term" value="F:S-adenosylmethionine-dependent methyltransferase activity"/>
    <property type="evidence" value="ECO:0007669"/>
    <property type="project" value="InterPro"/>
</dbReference>
<evidence type="ECO:0000259" key="1">
    <source>
        <dbReference type="Pfam" id="PF08241"/>
    </source>
</evidence>
<name>A0A3A4B714_9ACTN</name>
<dbReference type="GO" id="GO:0032259">
    <property type="term" value="P:methylation"/>
    <property type="evidence" value="ECO:0007669"/>
    <property type="project" value="UniProtKB-KW"/>
</dbReference>
<feature type="domain" description="Methyltransferase type 11" evidence="1">
    <location>
        <begin position="48"/>
        <end position="141"/>
    </location>
</feature>
<dbReference type="SUPFAM" id="SSF53335">
    <property type="entry name" value="S-adenosyl-L-methionine-dependent methyltransferases"/>
    <property type="match status" value="1"/>
</dbReference>
<dbReference type="InterPro" id="IPR029063">
    <property type="entry name" value="SAM-dependent_MTases_sf"/>
</dbReference>
<reference evidence="2 3" key="1">
    <citation type="submission" date="2018-09" db="EMBL/GenBank/DDBJ databases">
        <title>YIM 75507 draft genome.</title>
        <authorList>
            <person name="Tang S."/>
            <person name="Feng Y."/>
        </authorList>
    </citation>
    <scope>NUCLEOTIDE SEQUENCE [LARGE SCALE GENOMIC DNA]</scope>
    <source>
        <strain evidence="2 3">YIM 75507</strain>
    </source>
</reference>
<dbReference type="Pfam" id="PF08241">
    <property type="entry name" value="Methyltransf_11"/>
    <property type="match status" value="1"/>
</dbReference>
<dbReference type="CDD" id="cd02440">
    <property type="entry name" value="AdoMet_MTases"/>
    <property type="match status" value="1"/>
</dbReference>
<proteinExistence type="predicted"/>
<sequence length="260" mass="28887">MTARWHLITLRNVTEVRQPPTTCTDVFAARTRELWNEALGRRLDILIAGCGRPLPDSPLRTGLNAGETRITGVDEDRPALRARAQMRGDLDEWKLGDLRSVPLPQRSVDVVRCEFLLERIRHAELVLDRLVAALRPGGLILLRLRDGGTAYGFWARAVPRPLRALFWSRLAPPDEVGPLPAVYEPVSSREGIHAYCLMRGLVIAEEHLATSGNALRGRFAPLASAACRLVAILSAGRLTATHDEVTLVIRKPQNHFARLL</sequence>
<dbReference type="AlphaFoldDB" id="A0A3A4B714"/>
<dbReference type="Gene3D" id="3.40.50.150">
    <property type="entry name" value="Vaccinia Virus protein VP39"/>
    <property type="match status" value="1"/>
</dbReference>
<dbReference type="Proteomes" id="UP000265768">
    <property type="component" value="Unassembled WGS sequence"/>
</dbReference>
<comment type="caution">
    <text evidence="2">The sequence shown here is derived from an EMBL/GenBank/DDBJ whole genome shotgun (WGS) entry which is preliminary data.</text>
</comment>
<keyword evidence="2" id="KW-0489">Methyltransferase</keyword>
<dbReference type="OrthoDB" id="4738926at2"/>
<accession>A0A3A4B714</accession>
<protein>
    <submittedName>
        <fullName evidence="2">Class I SAM-dependent methyltransferase</fullName>
    </submittedName>
</protein>
<keyword evidence="3" id="KW-1185">Reference proteome</keyword>
<dbReference type="EMBL" id="QZEY01000003">
    <property type="protein sequence ID" value="RJL33294.1"/>
    <property type="molecule type" value="Genomic_DNA"/>
</dbReference>